<dbReference type="PROSITE" id="PS51257">
    <property type="entry name" value="PROKAR_LIPOPROTEIN"/>
    <property type="match status" value="1"/>
</dbReference>
<evidence type="ECO:0000256" key="3">
    <source>
        <dbReference type="ARBA" id="ARBA00022692"/>
    </source>
</evidence>
<feature type="domain" description="Cadherin" evidence="16">
    <location>
        <begin position="676"/>
        <end position="780"/>
    </location>
</feature>
<evidence type="ECO:0000256" key="12">
    <source>
        <dbReference type="PROSITE-ProRule" id="PRU00043"/>
    </source>
</evidence>
<evidence type="ECO:0000313" key="17">
    <source>
        <dbReference type="EMBL" id="KAK6172427.1"/>
    </source>
</evidence>
<dbReference type="SMART" id="SM00112">
    <property type="entry name" value="CA"/>
    <property type="match status" value="7"/>
</dbReference>
<feature type="compositionally biased region" description="Basic and acidic residues" evidence="13">
    <location>
        <begin position="1013"/>
        <end position="1024"/>
    </location>
</feature>
<keyword evidence="2" id="KW-1003">Cell membrane</keyword>
<feature type="compositionally biased region" description="Basic and acidic residues" evidence="13">
    <location>
        <begin position="952"/>
        <end position="976"/>
    </location>
</feature>
<dbReference type="InterPro" id="IPR013164">
    <property type="entry name" value="Cadherin_N"/>
</dbReference>
<feature type="chain" id="PRO_5042961713" description="Cadherin domain-containing protein" evidence="15">
    <location>
        <begin position="19"/>
        <end position="1114"/>
    </location>
</feature>
<dbReference type="InterPro" id="IPR050174">
    <property type="entry name" value="Protocadherin/Cadherin-CA"/>
</dbReference>
<dbReference type="AlphaFoldDB" id="A0AAN8J838"/>
<keyword evidence="6" id="KW-0677">Repeat</keyword>
<evidence type="ECO:0000256" key="7">
    <source>
        <dbReference type="ARBA" id="ARBA00022837"/>
    </source>
</evidence>
<dbReference type="PROSITE" id="PS50268">
    <property type="entry name" value="CADHERIN_2"/>
    <property type="match status" value="7"/>
</dbReference>
<feature type="compositionally biased region" description="Polar residues" evidence="13">
    <location>
        <begin position="844"/>
        <end position="853"/>
    </location>
</feature>
<evidence type="ECO:0000256" key="2">
    <source>
        <dbReference type="ARBA" id="ARBA00022475"/>
    </source>
</evidence>
<dbReference type="PRINTS" id="PR00205">
    <property type="entry name" value="CADHERIN"/>
</dbReference>
<dbReference type="GO" id="GO:0005886">
    <property type="term" value="C:plasma membrane"/>
    <property type="evidence" value="ECO:0007669"/>
    <property type="project" value="UniProtKB-SubCell"/>
</dbReference>
<evidence type="ECO:0000256" key="13">
    <source>
        <dbReference type="SAM" id="MobiDB-lite"/>
    </source>
</evidence>
<evidence type="ECO:0000313" key="18">
    <source>
        <dbReference type="Proteomes" id="UP001347796"/>
    </source>
</evidence>
<evidence type="ECO:0000256" key="14">
    <source>
        <dbReference type="SAM" id="Phobius"/>
    </source>
</evidence>
<keyword evidence="8" id="KW-0130">Cell adhesion</keyword>
<evidence type="ECO:0000259" key="16">
    <source>
        <dbReference type="PROSITE" id="PS50268"/>
    </source>
</evidence>
<feature type="compositionally biased region" description="Polar residues" evidence="13">
    <location>
        <begin position="1025"/>
        <end position="1040"/>
    </location>
</feature>
<feature type="domain" description="Cadherin" evidence="16">
    <location>
        <begin position="566"/>
        <end position="672"/>
    </location>
</feature>
<dbReference type="FunFam" id="2.60.40.60:FF:000007">
    <property type="entry name" value="Protocadherin alpha 2"/>
    <property type="match status" value="1"/>
</dbReference>
<keyword evidence="7 12" id="KW-0106">Calcium</keyword>
<dbReference type="Gene3D" id="2.60.40.60">
    <property type="entry name" value="Cadherins"/>
    <property type="match status" value="7"/>
</dbReference>
<dbReference type="FunFam" id="2.60.40.60:FF:000123">
    <property type="entry name" value="Protocadherin beta 4"/>
    <property type="match status" value="1"/>
</dbReference>
<accession>A0AAN8J838</accession>
<dbReference type="GO" id="GO:0005509">
    <property type="term" value="F:calcium ion binding"/>
    <property type="evidence" value="ECO:0007669"/>
    <property type="project" value="UniProtKB-UniRule"/>
</dbReference>
<feature type="region of interest" description="Disordered" evidence="13">
    <location>
        <begin position="835"/>
        <end position="863"/>
    </location>
</feature>
<evidence type="ECO:0000256" key="6">
    <source>
        <dbReference type="ARBA" id="ARBA00022737"/>
    </source>
</evidence>
<dbReference type="FunFam" id="2.60.40.60:FF:000005">
    <property type="entry name" value="Protocadherin 9"/>
    <property type="match status" value="1"/>
</dbReference>
<dbReference type="FunFam" id="2.60.40.60:FF:000020">
    <property type="entry name" value="Dachsous cadherin-related 1b"/>
    <property type="match status" value="1"/>
</dbReference>
<evidence type="ECO:0000256" key="10">
    <source>
        <dbReference type="ARBA" id="ARBA00023136"/>
    </source>
</evidence>
<dbReference type="SUPFAM" id="SSF49313">
    <property type="entry name" value="Cadherin-like"/>
    <property type="match status" value="6"/>
</dbReference>
<feature type="signal peptide" evidence="15">
    <location>
        <begin position="1"/>
        <end position="18"/>
    </location>
</feature>
<evidence type="ECO:0000256" key="11">
    <source>
        <dbReference type="ARBA" id="ARBA00023180"/>
    </source>
</evidence>
<feature type="transmembrane region" description="Helical" evidence="14">
    <location>
        <begin position="794"/>
        <end position="818"/>
    </location>
</feature>
<comment type="caution">
    <text evidence="17">The sequence shown here is derived from an EMBL/GenBank/DDBJ whole genome shotgun (WGS) entry which is preliminary data.</text>
</comment>
<keyword evidence="11" id="KW-0325">Glycoprotein</keyword>
<dbReference type="GO" id="GO:0007156">
    <property type="term" value="P:homophilic cell adhesion via plasma membrane adhesion molecules"/>
    <property type="evidence" value="ECO:0007669"/>
    <property type="project" value="InterPro"/>
</dbReference>
<keyword evidence="4" id="KW-0479">Metal-binding</keyword>
<sequence>MAMRTVFTLSFLLGIACAQFDLTYDFQEEQSVGTYVGNIARDAKIYVNFTAEEFNSLTYAAFEQDDATKFAINKTTSTIRSAEVLDREVICGQIPKCELQLDVGIYLTRNKDIDLKRILRVLIILEDINDNNPVFHEADVTLYVAESIAPQQEILTSGAKDADVGLNGIKTYEIVPAEGMFSLNVMNNPDGTADLGLVVKYALDRETQTIFNILLIAKDGGTPQKSGNVTVHIHITDVNDNKPQFISNSFEETVLESAPLNIPVIQVLATDPDAGSNSKLTYSFSARTSDRIRSFVAINESSGAIYPIQPFDYEVEKSFEFYVQVNDNGSPSKFDQASVIIHIEDVNDNAPTVNINLPPSGTMLSEDTDIGTFIATVSVSDNDGGVNGAISCEIPDQHFQLNKFSEISYIYKIILREALDYEKAHNHVVNVTCHDQGQPVRTSFSSFELSVTDINDNAPIFTQPEYRVTFMENNKINDIVFRITATDKDSDLNSKLSYEKRDDFDMLFSIESDTGVIRANEVFNREVIDNVKFKVVARDFGSPVKSSTVDVMVIIGDQNDHSPFFNQPHFTLQILENQPIGTVVGKLNVTDLDDEANSKLLFVFTDRNSRVEDYFEIEQSTGIVKTRRVLDREVEYKFDFSVTVTDTGNVNFNDNAGVTIFVLDENDNSPIISFPNANNNTIYIPYTRTAGSVAAQIQATDLDTDRNGELVYSIQSGNNNNIFVMDKRAGQIVIKSMMRIEDSKEYPLKIAVQDKADDPKTTYSELNIIVTIGNGSLATYQSQQESKQGEDNSAIVITIVVVTLVLALTILCIIVIIYKIDKNRKKTAAAKAQAMASVRYDSPASESTFSTSEGNDDAEKQLKPERLHTLESVSSDGSSSMQSLPFAPLEQRLLKSSGKNGSTQSLKGRTTSTHHVEPVQNPYDSPNIHMWLENQTLTKIPEDSSSQLSGGTDRDSGRGTSEEDSKIYHSDPDEPKIFMSPQNNGSKRVRFSDNKKSQSPIPVSVPRTPVYLHNEHNPHPRDTVSRNIANSFRNSKNSVNGYEPKSHPNHHRGRNVYPPSSYSDIYNNSISESVNEDNCSTTTSGSYTIDNAYALCDDINNLFFKDAGHGTTVV</sequence>
<organism evidence="17 18">
    <name type="scientific">Patella caerulea</name>
    <name type="common">Rayed Mediterranean limpet</name>
    <dbReference type="NCBI Taxonomy" id="87958"/>
    <lineage>
        <taxon>Eukaryota</taxon>
        <taxon>Metazoa</taxon>
        <taxon>Spiralia</taxon>
        <taxon>Lophotrochozoa</taxon>
        <taxon>Mollusca</taxon>
        <taxon>Gastropoda</taxon>
        <taxon>Patellogastropoda</taxon>
        <taxon>Patelloidea</taxon>
        <taxon>Patellidae</taxon>
        <taxon>Patella</taxon>
    </lineage>
</organism>
<dbReference type="Pfam" id="PF00028">
    <property type="entry name" value="Cadherin"/>
    <property type="match status" value="6"/>
</dbReference>
<evidence type="ECO:0000256" key="1">
    <source>
        <dbReference type="ARBA" id="ARBA00004251"/>
    </source>
</evidence>
<feature type="compositionally biased region" description="Polar residues" evidence="13">
    <location>
        <begin position="933"/>
        <end position="950"/>
    </location>
</feature>
<feature type="domain" description="Cadherin" evidence="16">
    <location>
        <begin position="136"/>
        <end position="245"/>
    </location>
</feature>
<feature type="compositionally biased region" description="Polar residues" evidence="13">
    <location>
        <begin position="897"/>
        <end position="913"/>
    </location>
</feature>
<dbReference type="InterPro" id="IPR015919">
    <property type="entry name" value="Cadherin-like_sf"/>
</dbReference>
<dbReference type="PANTHER" id="PTHR24028:SF146">
    <property type="entry name" value="CADHERIN 96CB, ISOFORM D-RELATED"/>
    <property type="match status" value="1"/>
</dbReference>
<dbReference type="Proteomes" id="UP001347796">
    <property type="component" value="Unassembled WGS sequence"/>
</dbReference>
<keyword evidence="5 15" id="KW-0732">Signal</keyword>
<dbReference type="InterPro" id="IPR002126">
    <property type="entry name" value="Cadherin-like_dom"/>
</dbReference>
<dbReference type="PANTHER" id="PTHR24028">
    <property type="entry name" value="CADHERIN-87A"/>
    <property type="match status" value="1"/>
</dbReference>
<dbReference type="CDD" id="cd11304">
    <property type="entry name" value="Cadherin_repeat"/>
    <property type="match status" value="7"/>
</dbReference>
<proteinExistence type="predicted"/>
<name>A0AAN8J838_PATCE</name>
<dbReference type="Pfam" id="PF08266">
    <property type="entry name" value="Cadherin_2"/>
    <property type="match status" value="1"/>
</dbReference>
<keyword evidence="18" id="KW-1185">Reference proteome</keyword>
<feature type="domain" description="Cadherin" evidence="16">
    <location>
        <begin position="462"/>
        <end position="565"/>
    </location>
</feature>
<feature type="domain" description="Cadherin" evidence="16">
    <location>
        <begin position="364"/>
        <end position="461"/>
    </location>
</feature>
<keyword evidence="3 14" id="KW-0812">Transmembrane</keyword>
<evidence type="ECO:0000256" key="5">
    <source>
        <dbReference type="ARBA" id="ARBA00022729"/>
    </source>
</evidence>
<dbReference type="InterPro" id="IPR020894">
    <property type="entry name" value="Cadherin_CS"/>
</dbReference>
<protein>
    <recommendedName>
        <fullName evidence="16">Cadherin domain-containing protein</fullName>
    </recommendedName>
</protein>
<feature type="region of interest" description="Disordered" evidence="13">
    <location>
        <begin position="896"/>
        <end position="1063"/>
    </location>
</feature>
<keyword evidence="9 14" id="KW-1133">Transmembrane helix</keyword>
<evidence type="ECO:0000256" key="8">
    <source>
        <dbReference type="ARBA" id="ARBA00022889"/>
    </source>
</evidence>
<feature type="domain" description="Cadherin" evidence="16">
    <location>
        <begin position="246"/>
        <end position="353"/>
    </location>
</feature>
<reference evidence="17 18" key="1">
    <citation type="submission" date="2024-01" db="EMBL/GenBank/DDBJ databases">
        <title>The genome of the rayed Mediterranean limpet Patella caerulea (Linnaeus, 1758).</title>
        <authorList>
            <person name="Anh-Thu Weber A."/>
            <person name="Halstead-Nussloch G."/>
        </authorList>
    </citation>
    <scope>NUCLEOTIDE SEQUENCE [LARGE SCALE GENOMIC DNA]</scope>
    <source>
        <strain evidence="17">AATW-2023a</strain>
        <tissue evidence="17">Whole specimen</tissue>
    </source>
</reference>
<keyword evidence="10 14" id="KW-0472">Membrane</keyword>
<dbReference type="PROSITE" id="PS00232">
    <property type="entry name" value="CADHERIN_1"/>
    <property type="match status" value="5"/>
</dbReference>
<evidence type="ECO:0000256" key="15">
    <source>
        <dbReference type="SAM" id="SignalP"/>
    </source>
</evidence>
<evidence type="ECO:0000256" key="4">
    <source>
        <dbReference type="ARBA" id="ARBA00022723"/>
    </source>
</evidence>
<evidence type="ECO:0000256" key="9">
    <source>
        <dbReference type="ARBA" id="ARBA00022989"/>
    </source>
</evidence>
<feature type="domain" description="Cadherin" evidence="16">
    <location>
        <begin position="18"/>
        <end position="135"/>
    </location>
</feature>
<gene>
    <name evidence="17" type="ORF">SNE40_016078</name>
</gene>
<dbReference type="EMBL" id="JAZGQO010000011">
    <property type="protein sequence ID" value="KAK6172427.1"/>
    <property type="molecule type" value="Genomic_DNA"/>
</dbReference>
<comment type="subcellular location">
    <subcellularLocation>
        <location evidence="1">Cell membrane</location>
        <topology evidence="1">Single-pass type I membrane protein</topology>
    </subcellularLocation>
</comment>